<dbReference type="CDD" id="cd00093">
    <property type="entry name" value="HTH_XRE"/>
    <property type="match status" value="1"/>
</dbReference>
<comment type="caution">
    <text evidence="3">The sequence shown here is derived from an EMBL/GenBank/DDBJ whole genome shotgun (WGS) entry which is preliminary data.</text>
</comment>
<keyword evidence="1" id="KW-0238">DNA-binding</keyword>
<accession>A0ABW8T7I7</accession>
<protein>
    <submittedName>
        <fullName evidence="3">Helix-turn-helix domain-containing protein</fullName>
    </submittedName>
</protein>
<dbReference type="Gene3D" id="1.10.260.40">
    <property type="entry name" value="lambda repressor-like DNA-binding domains"/>
    <property type="match status" value="1"/>
</dbReference>
<dbReference type="Proteomes" id="UP001623591">
    <property type="component" value="Unassembled WGS sequence"/>
</dbReference>
<organism evidence="3 4">
    <name type="scientific">Candidatus Clostridium stratigraminis</name>
    <dbReference type="NCBI Taxonomy" id="3381661"/>
    <lineage>
        <taxon>Bacteria</taxon>
        <taxon>Bacillati</taxon>
        <taxon>Bacillota</taxon>
        <taxon>Clostridia</taxon>
        <taxon>Eubacteriales</taxon>
        <taxon>Clostridiaceae</taxon>
        <taxon>Clostridium</taxon>
    </lineage>
</organism>
<gene>
    <name evidence="3" type="ORF">ACJDUG_08620</name>
</gene>
<reference evidence="3 4" key="1">
    <citation type="submission" date="2024-11" db="EMBL/GenBank/DDBJ databases">
        <authorList>
            <person name="Heng Y.C."/>
            <person name="Lim A.C.H."/>
            <person name="Lee J.K.Y."/>
            <person name="Kittelmann S."/>
        </authorList>
    </citation>
    <scope>NUCLEOTIDE SEQUENCE [LARGE SCALE GENOMIC DNA]</scope>
    <source>
        <strain evidence="3 4">WILCCON 0185</strain>
    </source>
</reference>
<dbReference type="EMBL" id="JBJHZZ010000004">
    <property type="protein sequence ID" value="MFL0247034.1"/>
    <property type="molecule type" value="Genomic_DNA"/>
</dbReference>
<keyword evidence="4" id="KW-1185">Reference proteome</keyword>
<dbReference type="SUPFAM" id="SSF47413">
    <property type="entry name" value="lambda repressor-like DNA-binding domains"/>
    <property type="match status" value="1"/>
</dbReference>
<dbReference type="PANTHER" id="PTHR46558">
    <property type="entry name" value="TRACRIPTIONAL REGULATORY PROTEIN-RELATED-RELATED"/>
    <property type="match status" value="1"/>
</dbReference>
<dbReference type="InterPro" id="IPR010982">
    <property type="entry name" value="Lambda_DNA-bd_dom_sf"/>
</dbReference>
<evidence type="ECO:0000256" key="1">
    <source>
        <dbReference type="ARBA" id="ARBA00023125"/>
    </source>
</evidence>
<proteinExistence type="predicted"/>
<dbReference type="Pfam" id="PF01381">
    <property type="entry name" value="HTH_3"/>
    <property type="match status" value="1"/>
</dbReference>
<dbReference type="InterPro" id="IPR001387">
    <property type="entry name" value="Cro/C1-type_HTH"/>
</dbReference>
<dbReference type="PANTHER" id="PTHR46558:SF12">
    <property type="entry name" value="DNA-BINDING PROTEIN"/>
    <property type="match status" value="1"/>
</dbReference>
<evidence type="ECO:0000313" key="4">
    <source>
        <dbReference type="Proteomes" id="UP001623591"/>
    </source>
</evidence>
<evidence type="ECO:0000259" key="2">
    <source>
        <dbReference type="PROSITE" id="PS50943"/>
    </source>
</evidence>
<sequence length="143" mass="16449">MDDLKHRLKAERVNRKLLQIDLANKLNVTKQTVSHWETGQRIPDALTIRILADFFNVSADYLLCRTDKPSDEADETKPEIKMLLENLEGLPLDLIHKINLLVESINLYKPSPSAAVVKPDYEINYNKIPERLTINKELILSCK</sequence>
<feature type="domain" description="HTH cro/C1-type" evidence="2">
    <location>
        <begin position="8"/>
        <end position="62"/>
    </location>
</feature>
<dbReference type="SMART" id="SM00530">
    <property type="entry name" value="HTH_XRE"/>
    <property type="match status" value="1"/>
</dbReference>
<dbReference type="PROSITE" id="PS50943">
    <property type="entry name" value="HTH_CROC1"/>
    <property type="match status" value="1"/>
</dbReference>
<name>A0ABW8T7I7_9CLOT</name>
<evidence type="ECO:0000313" key="3">
    <source>
        <dbReference type="EMBL" id="MFL0247034.1"/>
    </source>
</evidence>
<dbReference type="RefSeq" id="WP_406764762.1">
    <property type="nucleotide sequence ID" value="NZ_JBJHZZ010000004.1"/>
</dbReference>